<name>A0AAD9L5T2_RIDPI</name>
<dbReference type="AlphaFoldDB" id="A0AAD9L5T2"/>
<organism evidence="1 2">
    <name type="scientific">Ridgeia piscesae</name>
    <name type="common">Tubeworm</name>
    <dbReference type="NCBI Taxonomy" id="27915"/>
    <lineage>
        <taxon>Eukaryota</taxon>
        <taxon>Metazoa</taxon>
        <taxon>Spiralia</taxon>
        <taxon>Lophotrochozoa</taxon>
        <taxon>Annelida</taxon>
        <taxon>Polychaeta</taxon>
        <taxon>Sedentaria</taxon>
        <taxon>Canalipalpata</taxon>
        <taxon>Sabellida</taxon>
        <taxon>Siboglinidae</taxon>
        <taxon>Ridgeia</taxon>
    </lineage>
</organism>
<reference evidence="1" key="1">
    <citation type="journal article" date="2023" name="Mol. Biol. Evol.">
        <title>Third-Generation Sequencing Reveals the Adaptive Role of the Epigenome in Three Deep-Sea Polychaetes.</title>
        <authorList>
            <person name="Perez M."/>
            <person name="Aroh O."/>
            <person name="Sun Y."/>
            <person name="Lan Y."/>
            <person name="Juniper S.K."/>
            <person name="Young C.R."/>
            <person name="Angers B."/>
            <person name="Qian P.Y."/>
        </authorList>
    </citation>
    <scope>NUCLEOTIDE SEQUENCE</scope>
    <source>
        <strain evidence="1">R07B-5</strain>
    </source>
</reference>
<keyword evidence="2" id="KW-1185">Reference proteome</keyword>
<protein>
    <submittedName>
        <fullName evidence="1">Uncharacterized protein</fullName>
    </submittedName>
</protein>
<gene>
    <name evidence="1" type="ORF">NP493_308g02033</name>
</gene>
<evidence type="ECO:0000313" key="1">
    <source>
        <dbReference type="EMBL" id="KAK2183524.1"/>
    </source>
</evidence>
<evidence type="ECO:0000313" key="2">
    <source>
        <dbReference type="Proteomes" id="UP001209878"/>
    </source>
</evidence>
<dbReference type="EMBL" id="JAODUO010000308">
    <property type="protein sequence ID" value="KAK2183524.1"/>
    <property type="molecule type" value="Genomic_DNA"/>
</dbReference>
<sequence length="120" mass="13226">MQGLRRIFTSIVNKSCDITSATLTLMVSSPKYCSNGVYLNAVITHAKWLLSKSLPQGFGSDTFWIATEPVNSSTSLSHSWRLVSHDLEQSCCFTSTFFTLLYTVIFPCLGASNAIFKTSV</sequence>
<accession>A0AAD9L5T2</accession>
<proteinExistence type="predicted"/>
<comment type="caution">
    <text evidence="1">The sequence shown here is derived from an EMBL/GenBank/DDBJ whole genome shotgun (WGS) entry which is preliminary data.</text>
</comment>
<dbReference type="Proteomes" id="UP001209878">
    <property type="component" value="Unassembled WGS sequence"/>
</dbReference>